<feature type="domain" description="Transposase IS110-like N-terminal" evidence="1">
    <location>
        <begin position="12"/>
        <end position="141"/>
    </location>
</feature>
<evidence type="ECO:0000313" key="3">
    <source>
        <dbReference type="Proteomes" id="UP001273505"/>
    </source>
</evidence>
<sequence>MRFYTKSHKYFCGIDLHTKMMYVCIFDSDANILIHKNIPTNGKVFLKLIEPYRDDIVVGVECMFSWYWLADLCASEDIEFILGHALYMRCIHGGKAKNDKKDSEKIARIMRGGDFPLAYAYPAELRPLRDLMRRRSHLVRIKSEIQSHISITNYQYNLEPFEKNIVHKGNRQGLEDHFVNPSVRLNVETDISVMDGLHEQIKRLENYIIKHAKS</sequence>
<comment type="caution">
    <text evidence="2">The sequence shown here is derived from an EMBL/GenBank/DDBJ whole genome shotgun (WGS) entry which is preliminary data.</text>
</comment>
<dbReference type="Proteomes" id="UP001273505">
    <property type="component" value="Unassembled WGS sequence"/>
</dbReference>
<accession>A0ABU4S4T6</accession>
<dbReference type="Pfam" id="PF01548">
    <property type="entry name" value="DEDD_Tnp_IS110"/>
    <property type="match status" value="1"/>
</dbReference>
<proteinExistence type="predicted"/>
<name>A0ABU4S4T6_9GAMM</name>
<dbReference type="PANTHER" id="PTHR33055:SF15">
    <property type="entry name" value="TRANSPOSASE-RELATED"/>
    <property type="match status" value="1"/>
</dbReference>
<dbReference type="PANTHER" id="PTHR33055">
    <property type="entry name" value="TRANSPOSASE FOR INSERTION SEQUENCE ELEMENT IS1111A"/>
    <property type="match status" value="1"/>
</dbReference>
<protein>
    <submittedName>
        <fullName evidence="2">Transposase</fullName>
    </submittedName>
</protein>
<gene>
    <name evidence="2" type="ORF">SCD92_19725</name>
</gene>
<dbReference type="RefSeq" id="WP_319835164.1">
    <property type="nucleotide sequence ID" value="NZ_JAXAFO010000107.1"/>
</dbReference>
<organism evidence="2 3">
    <name type="scientific">Gilvimarinus gilvus</name>
    <dbReference type="NCBI Taxonomy" id="3058038"/>
    <lineage>
        <taxon>Bacteria</taxon>
        <taxon>Pseudomonadati</taxon>
        <taxon>Pseudomonadota</taxon>
        <taxon>Gammaproteobacteria</taxon>
        <taxon>Cellvibrionales</taxon>
        <taxon>Cellvibrionaceae</taxon>
        <taxon>Gilvimarinus</taxon>
    </lineage>
</organism>
<evidence type="ECO:0000313" key="2">
    <source>
        <dbReference type="EMBL" id="MDX6851601.1"/>
    </source>
</evidence>
<evidence type="ECO:0000259" key="1">
    <source>
        <dbReference type="Pfam" id="PF01548"/>
    </source>
</evidence>
<keyword evidence="3" id="KW-1185">Reference proteome</keyword>
<dbReference type="InterPro" id="IPR002525">
    <property type="entry name" value="Transp_IS110-like_N"/>
</dbReference>
<reference evidence="2 3" key="1">
    <citation type="submission" date="2023-11" db="EMBL/GenBank/DDBJ databases">
        <title>Gilvimarinus fulvus sp. nov., isolated from the surface of Kelp.</title>
        <authorList>
            <person name="Sun Y.Y."/>
            <person name="Gong Y."/>
            <person name="Du Z.J."/>
        </authorList>
    </citation>
    <scope>NUCLEOTIDE SEQUENCE [LARGE SCALE GENOMIC DNA]</scope>
    <source>
        <strain evidence="2 3">SDUM040013</strain>
    </source>
</reference>
<feature type="non-terminal residue" evidence="2">
    <location>
        <position position="214"/>
    </location>
</feature>
<dbReference type="InterPro" id="IPR047650">
    <property type="entry name" value="Transpos_IS110"/>
</dbReference>
<dbReference type="EMBL" id="JAXAFO010000107">
    <property type="protein sequence ID" value="MDX6851601.1"/>
    <property type="molecule type" value="Genomic_DNA"/>
</dbReference>